<proteinExistence type="predicted"/>
<dbReference type="PANTHER" id="PTHR22989">
    <property type="entry name" value="UNCHARACTERIZED DUF13 C.ELEGANS"/>
    <property type="match status" value="1"/>
</dbReference>
<evidence type="ECO:0000313" key="1">
    <source>
        <dbReference type="EMBL" id="CAJ0600608.1"/>
    </source>
</evidence>
<dbReference type="Proteomes" id="UP001176961">
    <property type="component" value="Unassembled WGS sequence"/>
</dbReference>
<evidence type="ECO:0000313" key="3">
    <source>
        <dbReference type="Proteomes" id="UP001176961"/>
    </source>
</evidence>
<gene>
    <name evidence="1" type="ORF">CYNAS_LOCUS12591</name>
    <name evidence="2" type="ORF">CYNAS_LOCUS12633</name>
</gene>
<dbReference type="EMBL" id="CATQJL010000224">
    <property type="protein sequence ID" value="CAJ0600650.1"/>
    <property type="molecule type" value="Genomic_DNA"/>
</dbReference>
<sequence length="180" mass="20747">MNSTLAKTKCTILSLENSQNSATEERLLVENEKCHLIAISDTRTHTESERVKYLPGSTLSKRSGDYEGGIIDFIRTSAGGIVDLLIIGTEKDSYDYVKLLLTETGGTSGVTVCQVNLLYREPRSYEVKYFFEAVRSLTLDDRYFLMRADRDRQSLKMQLFFVNHLEPYCLDRYMRMYSFD</sequence>
<protein>
    <submittedName>
        <fullName evidence="2">Uncharacterized protein</fullName>
    </submittedName>
</protein>
<accession>A0AA36M7N7</accession>
<comment type="caution">
    <text evidence="2">The sequence shown here is derived from an EMBL/GenBank/DDBJ whole genome shotgun (WGS) entry which is preliminary data.</text>
</comment>
<dbReference type="EMBL" id="CATQJL010000224">
    <property type="protein sequence ID" value="CAJ0600608.1"/>
    <property type="molecule type" value="Genomic_DNA"/>
</dbReference>
<organism evidence="2 3">
    <name type="scientific">Cylicocyclus nassatus</name>
    <name type="common">Nematode worm</name>
    <dbReference type="NCBI Taxonomy" id="53992"/>
    <lineage>
        <taxon>Eukaryota</taxon>
        <taxon>Metazoa</taxon>
        <taxon>Ecdysozoa</taxon>
        <taxon>Nematoda</taxon>
        <taxon>Chromadorea</taxon>
        <taxon>Rhabditida</taxon>
        <taxon>Rhabditina</taxon>
        <taxon>Rhabditomorpha</taxon>
        <taxon>Strongyloidea</taxon>
        <taxon>Strongylidae</taxon>
        <taxon>Cylicocyclus</taxon>
    </lineage>
</organism>
<dbReference type="PANTHER" id="PTHR22989:SF20">
    <property type="entry name" value="USP DOMAIN-CONTAINING PROTEIN"/>
    <property type="match status" value="1"/>
</dbReference>
<dbReference type="AlphaFoldDB" id="A0AA36M7N7"/>
<evidence type="ECO:0000313" key="2">
    <source>
        <dbReference type="EMBL" id="CAJ0600650.1"/>
    </source>
</evidence>
<name>A0AA36M7N7_CYLNA</name>
<reference evidence="2" key="1">
    <citation type="submission" date="2023-07" db="EMBL/GenBank/DDBJ databases">
        <authorList>
            <consortium name="CYATHOMIX"/>
        </authorList>
    </citation>
    <scope>NUCLEOTIDE SEQUENCE</scope>
    <source>
        <strain evidence="2">N/A</strain>
    </source>
</reference>
<keyword evidence="3" id="KW-1185">Reference proteome</keyword>